<keyword evidence="1" id="KW-0343">GTPase activation</keyword>
<dbReference type="GO" id="GO:0008270">
    <property type="term" value="F:zinc ion binding"/>
    <property type="evidence" value="ECO:0007669"/>
    <property type="project" value="UniProtKB-KW"/>
</dbReference>
<organism evidence="8 9">
    <name type="scientific">Babesia divergens</name>
    <dbReference type="NCBI Taxonomy" id="32595"/>
    <lineage>
        <taxon>Eukaryota</taxon>
        <taxon>Sar</taxon>
        <taxon>Alveolata</taxon>
        <taxon>Apicomplexa</taxon>
        <taxon>Aconoidasida</taxon>
        <taxon>Piroplasmida</taxon>
        <taxon>Babesiidae</taxon>
        <taxon>Babesia</taxon>
    </lineage>
</organism>
<dbReference type="EMBL" id="JAHBMH010000044">
    <property type="protein sequence ID" value="KAK1936443.1"/>
    <property type="molecule type" value="Genomic_DNA"/>
</dbReference>
<comment type="caution">
    <text evidence="8">The sequence shown here is derived from an EMBL/GenBank/DDBJ whole genome shotgun (WGS) entry which is preliminary data.</text>
</comment>
<dbReference type="InterPro" id="IPR038508">
    <property type="entry name" value="ArfGAP_dom_sf"/>
</dbReference>
<dbReference type="GO" id="GO:0000139">
    <property type="term" value="C:Golgi membrane"/>
    <property type="evidence" value="ECO:0007669"/>
    <property type="project" value="TreeGrafter"/>
</dbReference>
<keyword evidence="3 5" id="KW-0863">Zinc-finger</keyword>
<sequence length="405" mass="43209">MGDPSGMLQLQDLLAVESNSSCFDCGAASPTWASLSHGIFICLSCSGIHRGFGLSVSFVKSINMDTWSSRQLLYMKHGGNENLRVFFDGLKILDLPLSQRYKTEGAAYYRKKLRALVDGAPLPPPIDPEIACRPQEQAAESLVPGDSASSVSTSPSNQMGTLQSGTASVGFSELDLNIKESSGREAGNTAVPPHINSSVQQNAVLQAGSVDGHNAHQSDSAHVYDTFAPSSTYASHEEGKEKQADFFGSLGNAFGSFMDTAISTAGCAVSDIKNKGVLDQAKGAFETGRSWLGIQSKKLAANVQNPEWWETSHMKAKEEATKVASQLTQAASQAQSWLQRKVAEINASGDGIYASPEEDPSSSFYNPSGHQSKGPIGVVGGANLWKEPKDPEEGDVDPILEQYKK</sequence>
<feature type="domain" description="Arf-GAP" evidence="7">
    <location>
        <begin position="7"/>
        <end position="89"/>
    </location>
</feature>
<proteinExistence type="predicted"/>
<reference evidence="8" key="2">
    <citation type="submission" date="2021-05" db="EMBL/GenBank/DDBJ databases">
        <authorList>
            <person name="Pain A."/>
        </authorList>
    </citation>
    <scope>NUCLEOTIDE SEQUENCE</scope>
    <source>
        <strain evidence="8">1802A</strain>
    </source>
</reference>
<gene>
    <name evidence="8" type="ORF">X943_003511</name>
</gene>
<dbReference type="SMART" id="SM00105">
    <property type="entry name" value="ArfGap"/>
    <property type="match status" value="1"/>
</dbReference>
<evidence type="ECO:0000313" key="8">
    <source>
        <dbReference type="EMBL" id="KAK1936443.1"/>
    </source>
</evidence>
<dbReference type="CDD" id="cd08830">
    <property type="entry name" value="ArfGap_ArfGap1"/>
    <property type="match status" value="1"/>
</dbReference>
<feature type="region of interest" description="Disordered" evidence="6">
    <location>
        <begin position="350"/>
        <end position="405"/>
    </location>
</feature>
<dbReference type="GO" id="GO:0032012">
    <property type="term" value="P:regulation of ARF protein signal transduction"/>
    <property type="evidence" value="ECO:0007669"/>
    <property type="project" value="TreeGrafter"/>
</dbReference>
<dbReference type="GO" id="GO:0030100">
    <property type="term" value="P:regulation of endocytosis"/>
    <property type="evidence" value="ECO:0007669"/>
    <property type="project" value="TreeGrafter"/>
</dbReference>
<dbReference type="InterPro" id="IPR001164">
    <property type="entry name" value="ArfGAP_dom"/>
</dbReference>
<dbReference type="GO" id="GO:0005096">
    <property type="term" value="F:GTPase activator activity"/>
    <property type="evidence" value="ECO:0007669"/>
    <property type="project" value="UniProtKB-KW"/>
</dbReference>
<protein>
    <submittedName>
        <fullName evidence="8">ADP-ribosylation factor GTPase-activating factor</fullName>
    </submittedName>
</protein>
<dbReference type="Proteomes" id="UP001195914">
    <property type="component" value="Unassembled WGS sequence"/>
</dbReference>
<dbReference type="InterPro" id="IPR037278">
    <property type="entry name" value="ARFGAP/RecO"/>
</dbReference>
<dbReference type="PROSITE" id="PS50115">
    <property type="entry name" value="ARFGAP"/>
    <property type="match status" value="1"/>
</dbReference>
<evidence type="ECO:0000259" key="7">
    <source>
        <dbReference type="PROSITE" id="PS50115"/>
    </source>
</evidence>
<dbReference type="Pfam" id="PF01412">
    <property type="entry name" value="ArfGap"/>
    <property type="match status" value="1"/>
</dbReference>
<evidence type="ECO:0000256" key="3">
    <source>
        <dbReference type="ARBA" id="ARBA00022771"/>
    </source>
</evidence>
<evidence type="ECO:0000256" key="4">
    <source>
        <dbReference type="ARBA" id="ARBA00022833"/>
    </source>
</evidence>
<dbReference type="PANTHER" id="PTHR46395">
    <property type="entry name" value="ADP-RIBOSYLATION FACTOR GTPASE-ACTIVATING PROTEIN 1"/>
    <property type="match status" value="1"/>
</dbReference>
<dbReference type="PRINTS" id="PR00405">
    <property type="entry name" value="REVINTRACTNG"/>
</dbReference>
<dbReference type="SUPFAM" id="SSF57863">
    <property type="entry name" value="ArfGap/RecO-like zinc finger"/>
    <property type="match status" value="1"/>
</dbReference>
<name>A0AAD9LH41_BABDI</name>
<feature type="compositionally biased region" description="Polar residues" evidence="6">
    <location>
        <begin position="147"/>
        <end position="164"/>
    </location>
</feature>
<feature type="region of interest" description="Disordered" evidence="6">
    <location>
        <begin position="135"/>
        <end position="164"/>
    </location>
</feature>
<evidence type="ECO:0000256" key="5">
    <source>
        <dbReference type="PROSITE-ProRule" id="PRU00288"/>
    </source>
</evidence>
<evidence type="ECO:0000256" key="1">
    <source>
        <dbReference type="ARBA" id="ARBA00022468"/>
    </source>
</evidence>
<accession>A0AAD9LH41</accession>
<dbReference type="Gene3D" id="1.10.220.150">
    <property type="entry name" value="Arf GTPase activating protein"/>
    <property type="match status" value="1"/>
</dbReference>
<keyword evidence="2" id="KW-0479">Metal-binding</keyword>
<dbReference type="PANTHER" id="PTHR46395:SF1">
    <property type="entry name" value="ADP-RIBOSYLATION FACTOR GTPASE-ACTIVATING PROTEIN 1"/>
    <property type="match status" value="1"/>
</dbReference>
<keyword evidence="4" id="KW-0862">Zinc</keyword>
<keyword evidence="9" id="KW-1185">Reference proteome</keyword>
<feature type="compositionally biased region" description="Polar residues" evidence="6">
    <location>
        <begin position="361"/>
        <end position="371"/>
    </location>
</feature>
<evidence type="ECO:0000256" key="6">
    <source>
        <dbReference type="SAM" id="MobiDB-lite"/>
    </source>
</evidence>
<evidence type="ECO:0000313" key="9">
    <source>
        <dbReference type="Proteomes" id="UP001195914"/>
    </source>
</evidence>
<dbReference type="AlphaFoldDB" id="A0AAD9LH41"/>
<reference evidence="8" key="1">
    <citation type="journal article" date="2014" name="Nucleic Acids Res.">
        <title>The evolutionary dynamics of variant antigen genes in Babesia reveal a history of genomic innovation underlying host-parasite interaction.</title>
        <authorList>
            <person name="Jackson A.P."/>
            <person name="Otto T.D."/>
            <person name="Darby A."/>
            <person name="Ramaprasad A."/>
            <person name="Xia D."/>
            <person name="Echaide I.E."/>
            <person name="Farber M."/>
            <person name="Gahlot S."/>
            <person name="Gamble J."/>
            <person name="Gupta D."/>
            <person name="Gupta Y."/>
            <person name="Jackson L."/>
            <person name="Malandrin L."/>
            <person name="Malas T.B."/>
            <person name="Moussa E."/>
            <person name="Nair M."/>
            <person name="Reid A.J."/>
            <person name="Sanders M."/>
            <person name="Sharma J."/>
            <person name="Tracey A."/>
            <person name="Quail M.A."/>
            <person name="Weir W."/>
            <person name="Wastling J.M."/>
            <person name="Hall N."/>
            <person name="Willadsen P."/>
            <person name="Lingelbach K."/>
            <person name="Shiels B."/>
            <person name="Tait A."/>
            <person name="Berriman M."/>
            <person name="Allred D.R."/>
            <person name="Pain A."/>
        </authorList>
    </citation>
    <scope>NUCLEOTIDE SEQUENCE</scope>
    <source>
        <strain evidence="8">1802A</strain>
    </source>
</reference>
<evidence type="ECO:0000256" key="2">
    <source>
        <dbReference type="ARBA" id="ARBA00022723"/>
    </source>
</evidence>